<keyword evidence="6" id="KW-0067">ATP-binding</keyword>
<organism evidence="12 13">
    <name type="scientific">Angustibacter aerolatus</name>
    <dbReference type="NCBI Taxonomy" id="1162965"/>
    <lineage>
        <taxon>Bacteria</taxon>
        <taxon>Bacillati</taxon>
        <taxon>Actinomycetota</taxon>
        <taxon>Actinomycetes</taxon>
        <taxon>Kineosporiales</taxon>
        <taxon>Kineosporiaceae</taxon>
    </lineage>
</organism>
<dbReference type="SUPFAM" id="SSF55931">
    <property type="entry name" value="Glutamine synthetase/guanido kinase"/>
    <property type="match status" value="1"/>
</dbReference>
<dbReference type="EMBL" id="BSUZ01000001">
    <property type="protein sequence ID" value="GMA88960.1"/>
    <property type="molecule type" value="Genomic_DNA"/>
</dbReference>
<dbReference type="Proteomes" id="UP001157017">
    <property type="component" value="Unassembled WGS sequence"/>
</dbReference>
<dbReference type="Pfam" id="PF13460">
    <property type="entry name" value="NAD_binding_10"/>
    <property type="match status" value="1"/>
</dbReference>
<dbReference type="PANTHER" id="PTHR43785:SF11">
    <property type="entry name" value="GAMMA-GLUTAMYLPOLYAMINE SYNTHETASE GLNA2"/>
    <property type="match status" value="1"/>
</dbReference>
<dbReference type="Gene3D" id="3.30.590.10">
    <property type="entry name" value="Glutamine synthetase/guanido kinase, catalytic domain"/>
    <property type="match status" value="1"/>
</dbReference>
<evidence type="ECO:0008006" key="14">
    <source>
        <dbReference type="Google" id="ProtNLM"/>
    </source>
</evidence>
<dbReference type="SUPFAM" id="SSF51735">
    <property type="entry name" value="NAD(P)-binding Rossmann-fold domains"/>
    <property type="match status" value="1"/>
</dbReference>
<keyword evidence="13" id="KW-1185">Reference proteome</keyword>
<dbReference type="PROSITE" id="PS51986">
    <property type="entry name" value="GS_BETA_GRASP"/>
    <property type="match status" value="1"/>
</dbReference>
<evidence type="ECO:0000256" key="2">
    <source>
        <dbReference type="ARBA" id="ARBA00009897"/>
    </source>
</evidence>
<dbReference type="PROSITE" id="PS00181">
    <property type="entry name" value="GLNA_ATP"/>
    <property type="match status" value="1"/>
</dbReference>
<evidence type="ECO:0000256" key="4">
    <source>
        <dbReference type="ARBA" id="ARBA00022723"/>
    </source>
</evidence>
<comment type="similarity">
    <text evidence="2 8 9">Belongs to the glutamine synthetase family.</text>
</comment>
<keyword evidence="5" id="KW-0547">Nucleotide-binding</keyword>
<dbReference type="PROSITE" id="PS51987">
    <property type="entry name" value="GS_CATALYTIC"/>
    <property type="match status" value="1"/>
</dbReference>
<dbReference type="InterPro" id="IPR027303">
    <property type="entry name" value="Gln_synth_gly_rich_site"/>
</dbReference>
<dbReference type="SUPFAM" id="SSF54368">
    <property type="entry name" value="Glutamine synthetase, N-terminal domain"/>
    <property type="match status" value="1"/>
</dbReference>
<dbReference type="SMART" id="SM01230">
    <property type="entry name" value="Gln-synt_C"/>
    <property type="match status" value="1"/>
</dbReference>
<keyword evidence="7" id="KW-0460">Magnesium</keyword>
<keyword evidence="3" id="KW-0436">Ligase</keyword>
<proteinExistence type="inferred from homology"/>
<evidence type="ECO:0000256" key="3">
    <source>
        <dbReference type="ARBA" id="ARBA00022598"/>
    </source>
</evidence>
<reference evidence="13" key="1">
    <citation type="journal article" date="2019" name="Int. J. Syst. Evol. Microbiol.">
        <title>The Global Catalogue of Microorganisms (GCM) 10K type strain sequencing project: providing services to taxonomists for standard genome sequencing and annotation.</title>
        <authorList>
            <consortium name="The Broad Institute Genomics Platform"/>
            <consortium name="The Broad Institute Genome Sequencing Center for Infectious Disease"/>
            <person name="Wu L."/>
            <person name="Ma J."/>
        </authorList>
    </citation>
    <scope>NUCLEOTIDE SEQUENCE [LARGE SCALE GENOMIC DNA]</scope>
    <source>
        <strain evidence="13">NBRC 108730</strain>
    </source>
</reference>
<evidence type="ECO:0000313" key="13">
    <source>
        <dbReference type="Proteomes" id="UP001157017"/>
    </source>
</evidence>
<keyword evidence="4" id="KW-0479">Metal-binding</keyword>
<dbReference type="InterPro" id="IPR008146">
    <property type="entry name" value="Gln_synth_cat_dom"/>
</dbReference>
<dbReference type="InterPro" id="IPR016040">
    <property type="entry name" value="NAD(P)-bd_dom"/>
</dbReference>
<evidence type="ECO:0000256" key="6">
    <source>
        <dbReference type="ARBA" id="ARBA00022840"/>
    </source>
</evidence>
<sequence>MFEADMLVKPDPATFQVLPWRGENPGTARMFCDILLPDGTPSFADPRNVLRRALTRAADLGYTFYTHPEIEFFLLKQGPGEAPVPVDQAGYFDHVPHGTAHDFRRQAITLLESMGISVEFSHHEGAPGQNEIDLRYADALTTADNIMTFRAVIKEVALEQGVYATFMPKPFAQHPGSGMHTHLSLFAGDGNAFHEAGMPYQASKVGRQFIAGLLRHAAEITAVTNQWVNYKRLVGGGEAPQFVCWGHNNRSALVRVPMYKPAKGQSTRAEVRSIDSACNPYLAFAVMLNAGLKGIEEGYEPPDEAEDDVWSLTDGERKALGIDPLPGSLAEAIAVMERSEPGRRDARRARVRVLPAQQAQRVAGLPRPHLPVRARPVPGAVTAGTALLVGGTGEVGRTLRPALERAGWAVRVLSRTAGPEPGRVVGDLATGSGLEAAVRGVDAVVHLASDARHLRAVDVEGTGRLLEAARGAGVGHVLLLSIVGCDAVPIAYYRAKVAAEQQVLADPAGSVLRATQFHSLALRLAEGATRGPIVLAPRGLRAAPVDVRDVADRLVAALGSDRRGRAPDLGGPEVVDLGDLAVRWAVARGRRRPRVVRLPAVGRALGAFASGANLPAAGAERGTRTVEAFMTERLAGS</sequence>
<evidence type="ECO:0000259" key="11">
    <source>
        <dbReference type="PROSITE" id="PS51987"/>
    </source>
</evidence>
<dbReference type="InterPro" id="IPR008147">
    <property type="entry name" value="Gln_synt_N"/>
</dbReference>
<dbReference type="InterPro" id="IPR036651">
    <property type="entry name" value="Gln_synt_N_sf"/>
</dbReference>
<comment type="caution">
    <text evidence="12">The sequence shown here is derived from an EMBL/GenBank/DDBJ whole genome shotgun (WGS) entry which is preliminary data.</text>
</comment>
<comment type="cofactor">
    <cofactor evidence="1">
        <name>Mg(2+)</name>
        <dbReference type="ChEBI" id="CHEBI:18420"/>
    </cofactor>
</comment>
<dbReference type="Gene3D" id="3.40.50.720">
    <property type="entry name" value="NAD(P)-binding Rossmann-like Domain"/>
    <property type="match status" value="1"/>
</dbReference>
<name>A0ABQ6JQH4_9ACTN</name>
<evidence type="ECO:0000256" key="5">
    <source>
        <dbReference type="ARBA" id="ARBA00022741"/>
    </source>
</evidence>
<evidence type="ECO:0000259" key="10">
    <source>
        <dbReference type="PROSITE" id="PS51986"/>
    </source>
</evidence>
<dbReference type="PANTHER" id="PTHR43785">
    <property type="entry name" value="GAMMA-GLUTAMYLPUTRESCINE SYNTHETASE"/>
    <property type="match status" value="1"/>
</dbReference>
<feature type="domain" description="GS catalytic" evidence="11">
    <location>
        <begin position="46"/>
        <end position="387"/>
    </location>
</feature>
<dbReference type="Gene3D" id="3.10.20.70">
    <property type="entry name" value="Glutamine synthetase, N-terminal domain"/>
    <property type="match status" value="1"/>
</dbReference>
<gene>
    <name evidence="12" type="ORF">GCM10025868_42100</name>
</gene>
<evidence type="ECO:0000256" key="7">
    <source>
        <dbReference type="ARBA" id="ARBA00022842"/>
    </source>
</evidence>
<dbReference type="Pfam" id="PF00120">
    <property type="entry name" value="Gln-synt_C"/>
    <property type="match status" value="1"/>
</dbReference>
<accession>A0ABQ6JQH4</accession>
<dbReference type="InterPro" id="IPR014746">
    <property type="entry name" value="Gln_synth/guanido_kin_cat_dom"/>
</dbReference>
<protein>
    <recommendedName>
        <fullName evidence="14">Glutamine synthetase</fullName>
    </recommendedName>
</protein>
<evidence type="ECO:0000313" key="12">
    <source>
        <dbReference type="EMBL" id="GMA88960.1"/>
    </source>
</evidence>
<evidence type="ECO:0000256" key="8">
    <source>
        <dbReference type="PROSITE-ProRule" id="PRU01330"/>
    </source>
</evidence>
<dbReference type="InterPro" id="IPR036291">
    <property type="entry name" value="NAD(P)-bd_dom_sf"/>
</dbReference>
<feature type="domain" description="GS beta-grasp" evidence="10">
    <location>
        <begin position="1"/>
        <end position="39"/>
    </location>
</feature>
<evidence type="ECO:0000256" key="9">
    <source>
        <dbReference type="RuleBase" id="RU000384"/>
    </source>
</evidence>
<evidence type="ECO:0000256" key="1">
    <source>
        <dbReference type="ARBA" id="ARBA00001946"/>
    </source>
</evidence>